<dbReference type="STRING" id="2015173.A0A026VV95"/>
<keyword evidence="3" id="KW-1185">Reference proteome</keyword>
<evidence type="ECO:0000313" key="3">
    <source>
        <dbReference type="Proteomes" id="UP000053097"/>
    </source>
</evidence>
<organism evidence="2 3">
    <name type="scientific">Ooceraea biroi</name>
    <name type="common">Clonal raider ant</name>
    <name type="synonym">Cerapachys biroi</name>
    <dbReference type="NCBI Taxonomy" id="2015173"/>
    <lineage>
        <taxon>Eukaryota</taxon>
        <taxon>Metazoa</taxon>
        <taxon>Ecdysozoa</taxon>
        <taxon>Arthropoda</taxon>
        <taxon>Hexapoda</taxon>
        <taxon>Insecta</taxon>
        <taxon>Pterygota</taxon>
        <taxon>Neoptera</taxon>
        <taxon>Endopterygota</taxon>
        <taxon>Hymenoptera</taxon>
        <taxon>Apocrita</taxon>
        <taxon>Aculeata</taxon>
        <taxon>Formicoidea</taxon>
        <taxon>Formicidae</taxon>
        <taxon>Dorylinae</taxon>
        <taxon>Ooceraea</taxon>
    </lineage>
</organism>
<reference evidence="2 3" key="1">
    <citation type="journal article" date="2014" name="Curr. Biol.">
        <title>The genome of the clonal raider ant Cerapachys biroi.</title>
        <authorList>
            <person name="Oxley P.R."/>
            <person name="Ji L."/>
            <person name="Fetter-Pruneda I."/>
            <person name="McKenzie S.K."/>
            <person name="Li C."/>
            <person name="Hu H."/>
            <person name="Zhang G."/>
            <person name="Kronauer D.J."/>
        </authorList>
    </citation>
    <scope>NUCLEOTIDE SEQUENCE [LARGE SCALE GENOMIC DNA]</scope>
</reference>
<feature type="chain" id="PRO_5001541003" evidence="1">
    <location>
        <begin position="24"/>
        <end position="762"/>
    </location>
</feature>
<evidence type="ECO:0000256" key="1">
    <source>
        <dbReference type="SAM" id="SignalP"/>
    </source>
</evidence>
<sequence>MASIYKILVVPAILLASLSLSLAIVEQDIPKNFEDLNHDVQQFPRERRQEEIEDFVKETDNPVKLEDKFLESQTIHDREINGEAIGQKAEREDKKREDAFHTNNDAATDAENDIFSYKNMHDLIQAFILADKENKLQQEVENSTESETHNNLPKRHVVASASAAAAASSGLLGVNPWEVVPVTDLDAHSCGVEAFEFGHVHLSGVIVHEFFCELRKLWHYVRIILRNLKSELTLGPLVAEDTIATSHTTLFGHFFHHSPRFLQAIIRAPHHLLLLPEILRDAIPFPSITGAIHRFVHIFFKLVHFVRDLLYGHIRHVLRHVFSHHHLGIRLLEKLHGLKLAKGFDSILPIEEIVTEPIVSTATATATATTYQEPVVSDYHKSLAEVLTSFRGAHDGYYASGLPDLIRTGAKSLSLTTVVSKIGPYLPKIPLRSYFGCEQPVLAEDTTVSTSASASASVSSVPLISPTIAPIVSAPVAPVETISSSASASAAAVVATEPIISSTPFVPSYTPVIEPMLTVPPVVVSDTVSDCASSSSSVAIAAPGVTVPNTLGSVATAAAASAASASTLNVAPTPIISPRRYRPRPILPTIIPTVESVSSSSASASASDVLVEPSQNIRFDRLKNLLSRPRVLPSSVAASAAAAASAAGGVSSSSAASSSAGGISPYLNDFNLVFPREKIINALGYDRLLPGDIVTLTLKNKSTLFGRVFDATSPIAFNFLRPKLHASIIRNGRRIWNLFPGDFRDPECVRTLNNPLLLRHVY</sequence>
<feature type="signal peptide" evidence="1">
    <location>
        <begin position="1"/>
        <end position="23"/>
    </location>
</feature>
<proteinExistence type="predicted"/>
<dbReference type="EMBL" id="KK107801">
    <property type="protein sequence ID" value="EZA47590.1"/>
    <property type="molecule type" value="Genomic_DNA"/>
</dbReference>
<dbReference type="OrthoDB" id="7554942at2759"/>
<dbReference type="OMA" id="VHEFFCE"/>
<evidence type="ECO:0000313" key="2">
    <source>
        <dbReference type="EMBL" id="EZA47590.1"/>
    </source>
</evidence>
<name>A0A026VV95_OOCBI</name>
<dbReference type="AlphaFoldDB" id="A0A026VV95"/>
<keyword evidence="1" id="KW-0732">Signal</keyword>
<accession>A0A026VV95</accession>
<dbReference type="Proteomes" id="UP000053097">
    <property type="component" value="Unassembled WGS sequence"/>
</dbReference>
<protein>
    <submittedName>
        <fullName evidence="2">Uncharacterized protein</fullName>
    </submittedName>
</protein>
<gene>
    <name evidence="2" type="ORF">X777_15657</name>
</gene>